<reference evidence="1" key="1">
    <citation type="submission" date="2023-05" db="EMBL/GenBank/DDBJ databases">
        <title>Limnohabitans sp. strain HM2-2 Genome sequencing and assembly.</title>
        <authorList>
            <person name="Jung Y."/>
        </authorList>
    </citation>
    <scope>NUCLEOTIDE SEQUENCE</scope>
    <source>
        <strain evidence="1">HM2-2</strain>
    </source>
</reference>
<feature type="non-terminal residue" evidence="1">
    <location>
        <position position="1020"/>
    </location>
</feature>
<comment type="caution">
    <text evidence="1">The sequence shown here is derived from an EMBL/GenBank/DDBJ whole genome shotgun (WGS) entry which is preliminary data.</text>
</comment>
<protein>
    <submittedName>
        <fullName evidence="1">SwmB domain-containing protein</fullName>
    </submittedName>
</protein>
<organism evidence="1 2">
    <name type="scientific">Limnohabitans lacus</name>
    <dbReference type="NCBI Taxonomy" id="3045173"/>
    <lineage>
        <taxon>Bacteria</taxon>
        <taxon>Pseudomonadati</taxon>
        <taxon>Pseudomonadota</taxon>
        <taxon>Betaproteobacteria</taxon>
        <taxon>Burkholderiales</taxon>
        <taxon>Comamonadaceae</taxon>
        <taxon>Limnohabitans</taxon>
    </lineage>
</organism>
<proteinExistence type="predicted"/>
<dbReference type="Gene3D" id="2.60.40.10">
    <property type="entry name" value="Immunoglobulins"/>
    <property type="match status" value="2"/>
</dbReference>
<name>A0ABT6XB10_9BURK</name>
<dbReference type="EMBL" id="JASGBH010000021">
    <property type="protein sequence ID" value="MDI9235276.1"/>
    <property type="molecule type" value="Genomic_DNA"/>
</dbReference>
<evidence type="ECO:0000313" key="2">
    <source>
        <dbReference type="Proteomes" id="UP001431902"/>
    </source>
</evidence>
<keyword evidence="2" id="KW-1185">Reference proteome</keyword>
<dbReference type="Pfam" id="PF13753">
    <property type="entry name" value="SWM_repeat"/>
    <property type="match status" value="2"/>
</dbReference>
<gene>
    <name evidence="1" type="ORF">QLQ16_15685</name>
</gene>
<sequence length="1020" mass="102152">MSETQLASFSDAQVALLNLSLINSDQAAAMATAGNLDNLSAAQVQSLRAEAIDSVPAGVIDNLTSTQVANLSLQQVQALTGAQLQALATAGLLDDLAHPLTNVQLTSASPAGLGLTTLGDNSGQTGIEAGLFNEIINTQSLVTGTDATDTANKLSNIASVVDRVAAAAAGQAVNPALTENDFAAIGITGVTANNLSAVLAEIAASADNGSGIASLSAIRTLIAPDAITNLSLSEGDIGESNADRLTNAASLTFSGTARQGASVSVWVDADGDNVVDSGETQTVTADANTGVFTAIATATVANGLVRATATQTDGTGTSPVSQTLVIERDIAAPTLQSATVNGDRLVLAYSHPLDATNLPDLAKYTVLLQDGSLTPPTIALTGTPVVNGNTLVLTLATPVNAGQVITFSYTDADTTDNASGVLQDLAGNDVGDLTNQTVVNNTGDTRTLAAPTISLAGEVSDSLNATEAADGTTVVVNLSGTGAQANDTVQLRWAKAGGGTETVSLSLTSTHITNGSATVTVPNAAILTVGDGTVNVDARLVKAGFDATSNGAASAYSAAQSLTVATNVEPTTVQLDLAKEDDSGASFTDNITYQMTNLTIGGQVSANASVSLFDDVNNNGVNDAGESLGSVVADHLGVFHRDVSLTGRKAFGENTVNGIHNLRAVITDTQGNQSVSAALAVEIATLGYVAPLVVLSTADDTGVQGDSKTSATTGVSLTGTSSAQSNVRAFKDLNANNQFDVGTDTDFGISSTDLQGNFNLDLPGTWTSGKHTVSFQKVESVASGAANSTSQFTFEVDANSPTLEAAVGADTTVNLLFNEVLDASTAPLAGAFTLAGNTVTGVAISGNQVTLTLQTALTGNTSVTYTAPSSGNAVLQDEAGNDVVSATFNVVADAVAPIFDKVISTSADGNYRVGDPVTLQVVFDKTVSVDTSGGTPTLTLSNGAVADFVGVAGNRMVFQYKVQAGDTNSADLNIGAGGLALNGASIQSVAGVAADLSGLTSADVKAVDGSTSAVLAVNGT</sequence>
<accession>A0ABT6XB10</accession>
<dbReference type="InterPro" id="IPR028059">
    <property type="entry name" value="SWM_rpt"/>
</dbReference>
<dbReference type="InterPro" id="IPR013783">
    <property type="entry name" value="Ig-like_fold"/>
</dbReference>
<evidence type="ECO:0000313" key="1">
    <source>
        <dbReference type="EMBL" id="MDI9235276.1"/>
    </source>
</evidence>
<dbReference type="RefSeq" id="WP_283225592.1">
    <property type="nucleotide sequence ID" value="NZ_JASGBH010000021.1"/>
</dbReference>
<dbReference type="Proteomes" id="UP001431902">
    <property type="component" value="Unassembled WGS sequence"/>
</dbReference>